<evidence type="ECO:0000256" key="1">
    <source>
        <dbReference type="ARBA" id="ARBA00022679"/>
    </source>
</evidence>
<keyword evidence="2" id="KW-0547">Nucleotide-binding</keyword>
<dbReference type="GO" id="GO:0005524">
    <property type="term" value="F:ATP binding"/>
    <property type="evidence" value="ECO:0007669"/>
    <property type="project" value="UniProtKB-KW"/>
</dbReference>
<reference evidence="6" key="1">
    <citation type="submission" date="2023-03" db="EMBL/GenBank/DDBJ databases">
        <authorList>
            <person name="Steffen K."/>
            <person name="Cardenas P."/>
        </authorList>
    </citation>
    <scope>NUCLEOTIDE SEQUENCE</scope>
</reference>
<dbReference type="GO" id="GO:0050515">
    <property type="term" value="F:4-(cytidine 5'-diphospho)-2-C-methyl-D-erythritol kinase activity"/>
    <property type="evidence" value="ECO:0007669"/>
    <property type="project" value="TreeGrafter"/>
</dbReference>
<organism evidence="6 7">
    <name type="scientific">Geodia barretti</name>
    <name type="common">Barrett's horny sponge</name>
    <dbReference type="NCBI Taxonomy" id="519541"/>
    <lineage>
        <taxon>Eukaryota</taxon>
        <taxon>Metazoa</taxon>
        <taxon>Porifera</taxon>
        <taxon>Demospongiae</taxon>
        <taxon>Heteroscleromorpha</taxon>
        <taxon>Tetractinellida</taxon>
        <taxon>Astrophorina</taxon>
        <taxon>Geodiidae</taxon>
        <taxon>Geodia</taxon>
    </lineage>
</organism>
<keyword evidence="1" id="KW-0808">Transferase</keyword>
<accession>A0AA35TSI2</accession>
<keyword evidence="7" id="KW-1185">Reference proteome</keyword>
<proteinExistence type="predicted"/>
<evidence type="ECO:0000313" key="7">
    <source>
        <dbReference type="Proteomes" id="UP001174909"/>
    </source>
</evidence>
<evidence type="ECO:0000256" key="4">
    <source>
        <dbReference type="ARBA" id="ARBA00022840"/>
    </source>
</evidence>
<keyword evidence="4" id="KW-0067">ATP-binding</keyword>
<feature type="domain" description="GHMP kinase N-terminal" evidence="5">
    <location>
        <begin position="2"/>
        <end position="48"/>
    </location>
</feature>
<dbReference type="EMBL" id="CASHTH010004056">
    <property type="protein sequence ID" value="CAI8052966.1"/>
    <property type="molecule type" value="Genomic_DNA"/>
</dbReference>
<dbReference type="SUPFAM" id="SSF54211">
    <property type="entry name" value="Ribosomal protein S5 domain 2-like"/>
    <property type="match status" value="1"/>
</dbReference>
<dbReference type="InterPro" id="IPR014721">
    <property type="entry name" value="Ribsml_uS5_D2-typ_fold_subgr"/>
</dbReference>
<gene>
    <name evidence="6" type="ORF">GBAR_LOCUS28979</name>
</gene>
<dbReference type="Proteomes" id="UP001174909">
    <property type="component" value="Unassembled WGS sequence"/>
</dbReference>
<dbReference type="InterPro" id="IPR036554">
    <property type="entry name" value="GHMP_kinase_C_sf"/>
</dbReference>
<evidence type="ECO:0000259" key="5">
    <source>
        <dbReference type="Pfam" id="PF00288"/>
    </source>
</evidence>
<dbReference type="PANTHER" id="PTHR43527">
    <property type="entry name" value="4-DIPHOSPHOCYTIDYL-2-C-METHYL-D-ERYTHRITOL KINASE, CHLOROPLASTIC"/>
    <property type="match status" value="1"/>
</dbReference>
<comment type="caution">
    <text evidence="6">The sequence shown here is derived from an EMBL/GenBank/DDBJ whole genome shotgun (WGS) entry which is preliminary data.</text>
</comment>
<name>A0AA35TSI2_GEOBA</name>
<sequence>MGLGGGSSDAAAALRALNELWETNSTDQELAEIAAGIGSDVSFFLWGGTALAEGRGEIVSPMPQLPPFNLTLVFPDLVISDKTRRMYSRLTPAYYSDGGITRRLVLLLSGGGFFVESIRDCVFNVFQDVAEWEFPMLAEMRRAVRENGGPELYLCGAGPAMFAIPSSESEHRSAADALQPMGAGVYLVPTIG</sequence>
<dbReference type="InterPro" id="IPR006204">
    <property type="entry name" value="GHMP_kinase_N_dom"/>
</dbReference>
<evidence type="ECO:0000313" key="6">
    <source>
        <dbReference type="EMBL" id="CAI8052966.1"/>
    </source>
</evidence>
<evidence type="ECO:0000256" key="2">
    <source>
        <dbReference type="ARBA" id="ARBA00022741"/>
    </source>
</evidence>
<dbReference type="PANTHER" id="PTHR43527:SF2">
    <property type="entry name" value="4-DIPHOSPHOCYTIDYL-2-C-METHYL-D-ERYTHRITOL KINASE, CHLOROPLASTIC"/>
    <property type="match status" value="1"/>
</dbReference>
<dbReference type="Gene3D" id="3.30.230.10">
    <property type="match status" value="1"/>
</dbReference>
<protein>
    <submittedName>
        <fullName evidence="6">4-diphosphocytidyl-2-C-methyl-D-erythritol kinase</fullName>
    </submittedName>
</protein>
<dbReference type="InterPro" id="IPR020568">
    <property type="entry name" value="Ribosomal_Su5_D2-typ_SF"/>
</dbReference>
<dbReference type="AlphaFoldDB" id="A0AA35TSI2"/>
<dbReference type="Pfam" id="PF00288">
    <property type="entry name" value="GHMP_kinases_N"/>
    <property type="match status" value="1"/>
</dbReference>
<dbReference type="Gene3D" id="3.30.70.890">
    <property type="entry name" value="GHMP kinase, C-terminal domain"/>
    <property type="match status" value="1"/>
</dbReference>
<evidence type="ECO:0000256" key="3">
    <source>
        <dbReference type="ARBA" id="ARBA00022777"/>
    </source>
</evidence>
<dbReference type="SUPFAM" id="SSF55060">
    <property type="entry name" value="GHMP Kinase, C-terminal domain"/>
    <property type="match status" value="1"/>
</dbReference>
<keyword evidence="3 6" id="KW-0418">Kinase</keyword>